<feature type="region of interest" description="Disordered" evidence="1">
    <location>
        <begin position="20"/>
        <end position="198"/>
    </location>
</feature>
<name>A0A9P8IVN3_AURME</name>
<organism evidence="2 3">
    <name type="scientific">Aureobasidium melanogenum</name>
    <name type="common">Aureobasidium pullulans var. melanogenum</name>
    <dbReference type="NCBI Taxonomy" id="46634"/>
    <lineage>
        <taxon>Eukaryota</taxon>
        <taxon>Fungi</taxon>
        <taxon>Dikarya</taxon>
        <taxon>Ascomycota</taxon>
        <taxon>Pezizomycotina</taxon>
        <taxon>Dothideomycetes</taxon>
        <taxon>Dothideomycetidae</taxon>
        <taxon>Dothideales</taxon>
        <taxon>Saccotheciaceae</taxon>
        <taxon>Aureobasidium</taxon>
    </lineage>
</organism>
<accession>A0A9P8IVN3</accession>
<feature type="compositionally biased region" description="Low complexity" evidence="1">
    <location>
        <begin position="37"/>
        <end position="54"/>
    </location>
</feature>
<dbReference type="Proteomes" id="UP000779574">
    <property type="component" value="Unassembled WGS sequence"/>
</dbReference>
<reference evidence="2" key="2">
    <citation type="submission" date="2021-08" db="EMBL/GenBank/DDBJ databases">
        <authorList>
            <person name="Gostincar C."/>
            <person name="Sun X."/>
            <person name="Song Z."/>
            <person name="Gunde-Cimerman N."/>
        </authorList>
    </citation>
    <scope>NUCLEOTIDE SEQUENCE</scope>
    <source>
        <strain evidence="2">EXF-9911</strain>
    </source>
</reference>
<proteinExistence type="predicted"/>
<feature type="compositionally biased region" description="Pro residues" evidence="1">
    <location>
        <begin position="55"/>
        <end position="67"/>
    </location>
</feature>
<feature type="compositionally biased region" description="Polar residues" evidence="1">
    <location>
        <begin position="186"/>
        <end position="198"/>
    </location>
</feature>
<feature type="non-terminal residue" evidence="2">
    <location>
        <position position="198"/>
    </location>
</feature>
<comment type="caution">
    <text evidence="2">The sequence shown here is derived from an EMBL/GenBank/DDBJ whole genome shotgun (WGS) entry which is preliminary data.</text>
</comment>
<dbReference type="AlphaFoldDB" id="A0A9P8IVN3"/>
<reference evidence="2" key="1">
    <citation type="journal article" date="2021" name="J Fungi (Basel)">
        <title>Virulence traits and population genomics of the black yeast Aureobasidium melanogenum.</title>
        <authorList>
            <person name="Cernosa A."/>
            <person name="Sun X."/>
            <person name="Gostincar C."/>
            <person name="Fang C."/>
            <person name="Gunde-Cimerman N."/>
            <person name="Song Z."/>
        </authorList>
    </citation>
    <scope>NUCLEOTIDE SEQUENCE</scope>
    <source>
        <strain evidence="2">EXF-9911</strain>
    </source>
</reference>
<evidence type="ECO:0000313" key="3">
    <source>
        <dbReference type="Proteomes" id="UP000779574"/>
    </source>
</evidence>
<feature type="compositionally biased region" description="Polar residues" evidence="1">
    <location>
        <begin position="112"/>
        <end position="126"/>
    </location>
</feature>
<sequence length="198" mass="20653">MPGAGGGGGVQLLLQLEQEQKAQRLSPQHYLYPRPEQTQTQAQHYQSQQFLSPQAHPPPSIPLPPLPAMTKIRGADPADEAPSDRERRGADAAAMGVSGNLRARAATGIPRSVTSSPSIPTLRTQISSLSPSPSPSPSPSRVPTPNLRKAVSIEAFPRPPGSAIASPLGPLASSSPRNSSQSSTSLAPNSHSSSISRL</sequence>
<dbReference type="EMBL" id="JAHFXF010002046">
    <property type="protein sequence ID" value="KAG9660390.1"/>
    <property type="molecule type" value="Genomic_DNA"/>
</dbReference>
<protein>
    <submittedName>
        <fullName evidence="2">Uncharacterized protein</fullName>
    </submittedName>
</protein>
<evidence type="ECO:0000256" key="1">
    <source>
        <dbReference type="SAM" id="MobiDB-lite"/>
    </source>
</evidence>
<feature type="compositionally biased region" description="Low complexity" evidence="1">
    <location>
        <begin position="162"/>
        <end position="185"/>
    </location>
</feature>
<evidence type="ECO:0000313" key="2">
    <source>
        <dbReference type="EMBL" id="KAG9660390.1"/>
    </source>
</evidence>
<feature type="compositionally biased region" description="Pro residues" evidence="1">
    <location>
        <begin position="132"/>
        <end position="142"/>
    </location>
</feature>
<gene>
    <name evidence="2" type="ORF">KCU76_g19563</name>
</gene>